<feature type="compositionally biased region" description="Low complexity" evidence="1">
    <location>
        <begin position="25"/>
        <end position="41"/>
    </location>
</feature>
<feature type="region of interest" description="Disordered" evidence="1">
    <location>
        <begin position="21"/>
        <end position="56"/>
    </location>
</feature>
<organism evidence="2 3">
    <name type="scientific">Candidatus Woesebacteria bacterium RBG_16_34_12</name>
    <dbReference type="NCBI Taxonomy" id="1802480"/>
    <lineage>
        <taxon>Bacteria</taxon>
        <taxon>Candidatus Woeseibacteriota</taxon>
    </lineage>
</organism>
<dbReference type="PROSITE" id="PS51257">
    <property type="entry name" value="PROKAR_LIPOPROTEIN"/>
    <property type="match status" value="1"/>
</dbReference>
<proteinExistence type="predicted"/>
<gene>
    <name evidence="2" type="ORF">A2Z22_01465</name>
</gene>
<evidence type="ECO:0000256" key="1">
    <source>
        <dbReference type="SAM" id="MobiDB-lite"/>
    </source>
</evidence>
<protein>
    <recommendedName>
        <fullName evidence="4">Lipoprotein</fullName>
    </recommendedName>
</protein>
<accession>A0A1F7XA32</accession>
<name>A0A1F7XA32_9BACT</name>
<evidence type="ECO:0000313" key="2">
    <source>
        <dbReference type="EMBL" id="OGM11882.1"/>
    </source>
</evidence>
<comment type="caution">
    <text evidence="2">The sequence shown here is derived from an EMBL/GenBank/DDBJ whole genome shotgun (WGS) entry which is preliminary data.</text>
</comment>
<dbReference type="AlphaFoldDB" id="A0A1F7XA32"/>
<dbReference type="EMBL" id="MGFS01000007">
    <property type="protein sequence ID" value="OGM11882.1"/>
    <property type="molecule type" value="Genomic_DNA"/>
</dbReference>
<reference evidence="2 3" key="1">
    <citation type="journal article" date="2016" name="Nat. Commun.">
        <title>Thousands of microbial genomes shed light on interconnected biogeochemical processes in an aquifer system.</title>
        <authorList>
            <person name="Anantharaman K."/>
            <person name="Brown C.T."/>
            <person name="Hug L.A."/>
            <person name="Sharon I."/>
            <person name="Castelle C.J."/>
            <person name="Probst A.J."/>
            <person name="Thomas B.C."/>
            <person name="Singh A."/>
            <person name="Wilkins M.J."/>
            <person name="Karaoz U."/>
            <person name="Brodie E.L."/>
            <person name="Williams K.H."/>
            <person name="Hubbard S.S."/>
            <person name="Banfield J.F."/>
        </authorList>
    </citation>
    <scope>NUCLEOTIDE SEQUENCE [LARGE SCALE GENOMIC DNA]</scope>
</reference>
<evidence type="ECO:0008006" key="4">
    <source>
        <dbReference type="Google" id="ProtNLM"/>
    </source>
</evidence>
<evidence type="ECO:0000313" key="3">
    <source>
        <dbReference type="Proteomes" id="UP000177053"/>
    </source>
</evidence>
<dbReference type="Proteomes" id="UP000177053">
    <property type="component" value="Unassembled WGS sequence"/>
</dbReference>
<sequence>MGLRKEELIIFILAATACSKDVKATSESSPSQPTKPKSTSSVELVPPVASQTPELQTRIWTPPATEASVPTNTPELIQTSTRQPTNTPNLTETQAATKTEELKIELPYQKDDQNNLNKIRISREEEQVILVNPLIEYIVKVPRPLISDAVFGVLAIETEEGVKGVAVFENADCEFAELSESGQLGDPKFGERIEPIASGLWQPHIRFKGLKAISFIEYSSGTIPVFTSQSFTTTEGNEIDCPKESAFGGFGELPYDSGEIIGSTLKEFIEGFNKGFFKND</sequence>